<comment type="similarity">
    <text evidence="1">Belongs to the NAD(P)-dependent epimerase/dehydratase family.</text>
</comment>
<evidence type="ECO:0000259" key="3">
    <source>
        <dbReference type="Pfam" id="PF01370"/>
    </source>
</evidence>
<evidence type="ECO:0000313" key="4">
    <source>
        <dbReference type="EMBL" id="MDU8886407.1"/>
    </source>
</evidence>
<feature type="region of interest" description="Disordered" evidence="2">
    <location>
        <begin position="317"/>
        <end position="336"/>
    </location>
</feature>
<feature type="domain" description="NAD-dependent epimerase/dehydratase" evidence="3">
    <location>
        <begin position="3"/>
        <end position="218"/>
    </location>
</feature>
<evidence type="ECO:0000313" key="5">
    <source>
        <dbReference type="Proteomes" id="UP001268651"/>
    </source>
</evidence>
<organism evidence="4 5">
    <name type="scientific">Gilvirhabdus luticola</name>
    <dbReference type="NCBI Taxonomy" id="3079858"/>
    <lineage>
        <taxon>Bacteria</taxon>
        <taxon>Pseudomonadati</taxon>
        <taxon>Bacteroidota</taxon>
        <taxon>Flavobacteriia</taxon>
        <taxon>Flavobacteriales</taxon>
        <taxon>Flavobacteriaceae</taxon>
        <taxon>Gilvirhabdus</taxon>
    </lineage>
</organism>
<feature type="compositionally biased region" description="Polar residues" evidence="2">
    <location>
        <begin position="317"/>
        <end position="330"/>
    </location>
</feature>
<dbReference type="PANTHER" id="PTHR43000">
    <property type="entry name" value="DTDP-D-GLUCOSE 4,6-DEHYDRATASE-RELATED"/>
    <property type="match status" value="1"/>
</dbReference>
<dbReference type="Pfam" id="PF01370">
    <property type="entry name" value="Epimerase"/>
    <property type="match status" value="1"/>
</dbReference>
<dbReference type="RefSeq" id="WP_316662438.1">
    <property type="nucleotide sequence ID" value="NZ_JAWHTF010000005.1"/>
</dbReference>
<evidence type="ECO:0000256" key="1">
    <source>
        <dbReference type="ARBA" id="ARBA00007637"/>
    </source>
</evidence>
<keyword evidence="5" id="KW-1185">Reference proteome</keyword>
<dbReference type="Gene3D" id="3.40.50.720">
    <property type="entry name" value="NAD(P)-binding Rossmann-like Domain"/>
    <property type="match status" value="1"/>
</dbReference>
<dbReference type="SUPFAM" id="SSF51735">
    <property type="entry name" value="NAD(P)-binding Rossmann-fold domains"/>
    <property type="match status" value="1"/>
</dbReference>
<gene>
    <name evidence="4" type="ORF">RXV94_09570</name>
</gene>
<protein>
    <submittedName>
        <fullName evidence="4">NAD-dependent epimerase/dehydratase family protein</fullName>
    </submittedName>
</protein>
<sequence length="336" mass="38744">MKVLITGAAGNLGKVITQHLISRNIPVIGIDTNNHMDHSSDNFKYYKCSITEEQKMNNIFEKEQPSNVIHLAATFNRVRNRKTEMEIDVGGSENVLKISNKIPSVKQLIYSSSAAAYGGHKDNPLWLNEDHELRPGNYRYGIIKKMVESIYFGANTRKDLNIVSLRICSVVGPSFNKKRCAISILINSKYLLEQWKQNKIQLLHEDDFNHLIFNILKDGKIHGKYNLAPDSFSQINELVQEKKYIKIPLSMILIILWVLWYLRILNLRPASLKQSIYPIVLSPTKLISTYFYKFKYSSEEAFQATLKYCKTQDNKRFNSIPSSSPKSYQQHVRPEP</sequence>
<dbReference type="InterPro" id="IPR036291">
    <property type="entry name" value="NAD(P)-bd_dom_sf"/>
</dbReference>
<name>A0ABU3U7U9_9FLAO</name>
<dbReference type="EMBL" id="JAWHTF010000005">
    <property type="protein sequence ID" value="MDU8886407.1"/>
    <property type="molecule type" value="Genomic_DNA"/>
</dbReference>
<dbReference type="InterPro" id="IPR001509">
    <property type="entry name" value="Epimerase_deHydtase"/>
</dbReference>
<dbReference type="Proteomes" id="UP001268651">
    <property type="component" value="Unassembled WGS sequence"/>
</dbReference>
<reference evidence="4 5" key="1">
    <citation type="submission" date="2023-10" db="EMBL/GenBank/DDBJ databases">
        <title>Marimonas sp. nov. isolated from tidal mud flat.</title>
        <authorList>
            <person name="Jaincy N.J."/>
            <person name="Srinivasan S."/>
            <person name="Lee S.-S."/>
        </authorList>
    </citation>
    <scope>NUCLEOTIDE SEQUENCE [LARGE SCALE GENOMIC DNA]</scope>
    <source>
        <strain evidence="4 5">MJ-SS3</strain>
    </source>
</reference>
<evidence type="ECO:0000256" key="2">
    <source>
        <dbReference type="SAM" id="MobiDB-lite"/>
    </source>
</evidence>
<comment type="caution">
    <text evidence="4">The sequence shown here is derived from an EMBL/GenBank/DDBJ whole genome shotgun (WGS) entry which is preliminary data.</text>
</comment>
<proteinExistence type="inferred from homology"/>
<accession>A0ABU3U7U9</accession>